<dbReference type="Pfam" id="PF00577">
    <property type="entry name" value="Usher"/>
    <property type="match status" value="1"/>
</dbReference>
<dbReference type="SUPFAM" id="SSF141729">
    <property type="entry name" value="FimD N-terminal domain-like"/>
    <property type="match status" value="1"/>
</dbReference>
<dbReference type="Proteomes" id="UP001152651">
    <property type="component" value="Unassembled WGS sequence"/>
</dbReference>
<comment type="similarity">
    <text evidence="2">Belongs to the fimbrial export usher family.</text>
</comment>
<organism evidence="11 12">
    <name type="scientific">Pseudocitrobacter vendiensis</name>
    <dbReference type="NCBI Taxonomy" id="2488306"/>
    <lineage>
        <taxon>Bacteria</taxon>
        <taxon>Pseudomonadati</taxon>
        <taxon>Pseudomonadota</taxon>
        <taxon>Gammaproteobacteria</taxon>
        <taxon>Enterobacterales</taxon>
        <taxon>Enterobacteriaceae</taxon>
        <taxon>Pseudocitrobacter</taxon>
    </lineage>
</organism>
<dbReference type="PANTHER" id="PTHR30451:SF3">
    <property type="entry name" value="OUTER MEMBRANE USHER PROTEIN HTRE-RELATED"/>
    <property type="match status" value="1"/>
</dbReference>
<comment type="subcellular location">
    <subcellularLocation>
        <location evidence="1">Cell outer membrane</location>
        <topology evidence="1">Multi-pass membrane protein</topology>
    </subcellularLocation>
</comment>
<keyword evidence="5" id="KW-0812">Transmembrane</keyword>
<feature type="domain" description="PapC-like C-terminal" evidence="9">
    <location>
        <begin position="772"/>
        <end position="826"/>
    </location>
</feature>
<keyword evidence="8" id="KW-0998">Cell outer membrane</keyword>
<feature type="domain" description="PapC N-terminal" evidence="10">
    <location>
        <begin position="40"/>
        <end position="183"/>
    </location>
</feature>
<dbReference type="Pfam" id="PF13954">
    <property type="entry name" value="PapC_N"/>
    <property type="match status" value="1"/>
</dbReference>
<dbReference type="EMBL" id="CALSBS010000023">
    <property type="protein sequence ID" value="CAH6661448.1"/>
    <property type="molecule type" value="Genomic_DNA"/>
</dbReference>
<evidence type="ECO:0000256" key="8">
    <source>
        <dbReference type="ARBA" id="ARBA00023237"/>
    </source>
</evidence>
<evidence type="ECO:0000256" key="5">
    <source>
        <dbReference type="ARBA" id="ARBA00022692"/>
    </source>
</evidence>
<dbReference type="InterPro" id="IPR025885">
    <property type="entry name" value="PapC_N"/>
</dbReference>
<dbReference type="Gene3D" id="2.60.40.3110">
    <property type="match status" value="1"/>
</dbReference>
<keyword evidence="12" id="KW-1185">Reference proteome</keyword>
<evidence type="ECO:0000313" key="12">
    <source>
        <dbReference type="Proteomes" id="UP001152651"/>
    </source>
</evidence>
<evidence type="ECO:0000313" key="11">
    <source>
        <dbReference type="EMBL" id="CAH6661448.1"/>
    </source>
</evidence>
<protein>
    <submittedName>
        <fullName evidence="11">P pilus assembly protein, porin PapC</fullName>
    </submittedName>
</protein>
<dbReference type="InterPro" id="IPR037224">
    <property type="entry name" value="PapC_N_sf"/>
</dbReference>
<name>A0ABM9FEP3_9ENTR</name>
<evidence type="ECO:0000256" key="2">
    <source>
        <dbReference type="ARBA" id="ARBA00008064"/>
    </source>
</evidence>
<dbReference type="Gene3D" id="2.60.40.2070">
    <property type="match status" value="1"/>
</dbReference>
<dbReference type="Gene3D" id="3.10.20.410">
    <property type="match status" value="1"/>
</dbReference>
<dbReference type="RefSeq" id="WP_253898946.1">
    <property type="nucleotide sequence ID" value="NZ_CALSBS010000023.1"/>
</dbReference>
<evidence type="ECO:0000256" key="3">
    <source>
        <dbReference type="ARBA" id="ARBA00022448"/>
    </source>
</evidence>
<evidence type="ECO:0000256" key="6">
    <source>
        <dbReference type="ARBA" id="ARBA00022729"/>
    </source>
</evidence>
<dbReference type="Pfam" id="PF13953">
    <property type="entry name" value="PapC_C"/>
    <property type="match status" value="1"/>
</dbReference>
<dbReference type="InterPro" id="IPR042186">
    <property type="entry name" value="FimD_plug_dom"/>
</dbReference>
<keyword evidence="7" id="KW-0472">Membrane</keyword>
<dbReference type="Gene3D" id="2.60.40.2610">
    <property type="entry name" value="Outer membrane usher protein FimD, plug domain"/>
    <property type="match status" value="1"/>
</dbReference>
<reference evidence="11" key="1">
    <citation type="submission" date="2022-05" db="EMBL/GenBank/DDBJ databases">
        <authorList>
            <person name="Blom J."/>
        </authorList>
    </citation>
    <scope>NUCLEOTIDE SEQUENCE</scope>
    <source>
        <strain evidence="11">Type strain: CPO20170097</strain>
    </source>
</reference>
<dbReference type="PANTHER" id="PTHR30451">
    <property type="entry name" value="OUTER MEMBRANE USHER PROTEIN"/>
    <property type="match status" value="1"/>
</dbReference>
<sequence length="838" mass="92132">MEHWRVTPWQVGSLVTLFCLGPGICHAEQANTEDSGTDYEFDNNFIVGSQQQASMKRFDALAFKPGTYSVDVYTNESWKGRYDVDVKRSADGKPQICYTAEMLQNFGLSPERLDSTKTDDEKFCGTLSQWNSEPTLKDTFSASTMRLDFSVPQRLMDASSNGYIPPQFWDEGITALNLGYMANYYNIMKSDSNDKGASAYLGVNAGFSSNGWLLRHSGTYSWDENSGENKWNSNQTYLQRPIAAMKSILTMGQFSTNGTFFDAISLLGLDLHTDDLMYPDSMRSYAPVVNGVAQTNALVTVRQDGNIIYQTTVTPGPFSLTDVYPSGTGNDLIVTLQEADGRTSTWSIPYDSVVQLLHPDMSLYGIAVGQVDEEGLKDKPTIGQGSFQYGLNNTFTLYSALTGFNDYQAGQVGVGMNTGYGALGLDITQAKTKLASATTSGQEYRATFSRMFGASQTSMNIQGWVNNSDNYYSLRDAIYARDDEMRGTTSTNIRQKSGVSFSINQQLPETWGMLYLNGSITRYWHYSGKEEQYSLGYSNSWGRLSWSLTFQRSYSNENDTDDDNGTTSSRRKKEDLVFLSFSYPLFQGEDSSATLSSNTQFKDSSFDRSQLGVNGSVGQDHALTWGVNANTDKEGNYTTGVNGGYISPWTALSGSYTYGRSYQQAAASAEGSVVVHSGGVTLTPETGTTLALVEAKDAKGAAIMGAPTWFDNQGYAVLSSLQPYRVNNIEIDPKGANEDVQFSSTEARTVPYEGSVVKVVFNTRREKTRVFVAHQRNGTPLPFGSEITDGRGKSLGFVGQGSTLYITGENVKNAWVRWDGGQCQVTLPMSGSQQLRCL</sequence>
<comment type="caution">
    <text evidence="11">The sequence shown here is derived from an EMBL/GenBank/DDBJ whole genome shotgun (WGS) entry which is preliminary data.</text>
</comment>
<accession>A0ABM9FEP3</accession>
<dbReference type="InterPro" id="IPR025949">
    <property type="entry name" value="PapC-like_C"/>
</dbReference>
<dbReference type="InterPro" id="IPR000015">
    <property type="entry name" value="Fimb_usher"/>
</dbReference>
<evidence type="ECO:0000256" key="1">
    <source>
        <dbReference type="ARBA" id="ARBA00004571"/>
    </source>
</evidence>
<keyword evidence="4" id="KW-1134">Transmembrane beta strand</keyword>
<evidence type="ECO:0000259" key="10">
    <source>
        <dbReference type="Pfam" id="PF13954"/>
    </source>
</evidence>
<evidence type="ECO:0000256" key="7">
    <source>
        <dbReference type="ARBA" id="ARBA00023136"/>
    </source>
</evidence>
<gene>
    <name evidence="11" type="ORF">FBBNIHIM_20270</name>
</gene>
<evidence type="ECO:0000256" key="4">
    <source>
        <dbReference type="ARBA" id="ARBA00022452"/>
    </source>
</evidence>
<evidence type="ECO:0000259" key="9">
    <source>
        <dbReference type="Pfam" id="PF13953"/>
    </source>
</evidence>
<keyword evidence="6" id="KW-0732">Signal</keyword>
<dbReference type="InterPro" id="IPR043142">
    <property type="entry name" value="PapC-like_C_sf"/>
</dbReference>
<proteinExistence type="inferred from homology"/>
<keyword evidence="3" id="KW-0813">Transport</keyword>